<reference evidence="2" key="2">
    <citation type="submission" date="2023-05" db="EMBL/GenBank/DDBJ databases">
        <authorList>
            <person name="Schelkunov M.I."/>
        </authorList>
    </citation>
    <scope>NUCLEOTIDE SEQUENCE</scope>
    <source>
        <strain evidence="2">Hsosn_3</strain>
        <tissue evidence="2">Leaf</tissue>
    </source>
</reference>
<sequence>MINTNTNTTIHIMALDGIVNVNSLFTLALFLGLAFNPSDPSYTLVDSKSCRASSSMAEYLVTFHVYSFSSFLFSSLIASSLKLAIRNAKDGNNDMEVKHVARVNLKILRIGILASAVGSVSGCVFLMLALVNLVQIKLGILSCWNWYTYSAIGPLVTLAPFALVIYIGVVLHAFTH</sequence>
<name>A0AAD8IY39_9APIA</name>
<dbReference type="PANTHER" id="PTHR33430">
    <property type="entry name" value="MATERNAL EFFECT EMBRYO ARREST PROTEIN"/>
    <property type="match status" value="1"/>
</dbReference>
<evidence type="ECO:0000256" key="1">
    <source>
        <dbReference type="SAM" id="Phobius"/>
    </source>
</evidence>
<feature type="transmembrane region" description="Helical" evidence="1">
    <location>
        <begin position="106"/>
        <end position="131"/>
    </location>
</feature>
<gene>
    <name evidence="2" type="ORF">POM88_013295</name>
</gene>
<evidence type="ECO:0000313" key="3">
    <source>
        <dbReference type="Proteomes" id="UP001237642"/>
    </source>
</evidence>
<feature type="transmembrane region" description="Helical" evidence="1">
    <location>
        <begin position="63"/>
        <end position="85"/>
    </location>
</feature>
<keyword evidence="1" id="KW-0812">Transmembrane</keyword>
<dbReference type="AlphaFoldDB" id="A0AAD8IY39"/>
<proteinExistence type="predicted"/>
<protein>
    <submittedName>
        <fullName evidence="2">Maternal effect embryo arrest</fullName>
    </submittedName>
</protein>
<keyword evidence="1" id="KW-1133">Transmembrane helix</keyword>
<comment type="caution">
    <text evidence="2">The sequence shown here is derived from an EMBL/GenBank/DDBJ whole genome shotgun (WGS) entry which is preliminary data.</text>
</comment>
<keyword evidence="3" id="KW-1185">Reference proteome</keyword>
<feature type="transmembrane region" description="Helical" evidence="1">
    <location>
        <begin position="12"/>
        <end position="35"/>
    </location>
</feature>
<accession>A0AAD8IY39</accession>
<keyword evidence="1" id="KW-0472">Membrane</keyword>
<reference evidence="2" key="1">
    <citation type="submission" date="2023-02" db="EMBL/GenBank/DDBJ databases">
        <title>Genome of toxic invasive species Heracleum sosnowskyi carries increased number of genes despite the absence of recent whole-genome duplications.</title>
        <authorList>
            <person name="Schelkunov M."/>
            <person name="Shtratnikova V."/>
            <person name="Makarenko M."/>
            <person name="Klepikova A."/>
            <person name="Omelchenko D."/>
            <person name="Novikova G."/>
            <person name="Obukhova E."/>
            <person name="Bogdanov V."/>
            <person name="Penin A."/>
            <person name="Logacheva M."/>
        </authorList>
    </citation>
    <scope>NUCLEOTIDE SEQUENCE</scope>
    <source>
        <strain evidence="2">Hsosn_3</strain>
        <tissue evidence="2">Leaf</tissue>
    </source>
</reference>
<dbReference type="Proteomes" id="UP001237642">
    <property type="component" value="Unassembled WGS sequence"/>
</dbReference>
<organism evidence="2 3">
    <name type="scientific">Heracleum sosnowskyi</name>
    <dbReference type="NCBI Taxonomy" id="360622"/>
    <lineage>
        <taxon>Eukaryota</taxon>
        <taxon>Viridiplantae</taxon>
        <taxon>Streptophyta</taxon>
        <taxon>Embryophyta</taxon>
        <taxon>Tracheophyta</taxon>
        <taxon>Spermatophyta</taxon>
        <taxon>Magnoliopsida</taxon>
        <taxon>eudicotyledons</taxon>
        <taxon>Gunneridae</taxon>
        <taxon>Pentapetalae</taxon>
        <taxon>asterids</taxon>
        <taxon>campanulids</taxon>
        <taxon>Apiales</taxon>
        <taxon>Apiaceae</taxon>
        <taxon>Apioideae</taxon>
        <taxon>apioid superclade</taxon>
        <taxon>Tordylieae</taxon>
        <taxon>Tordyliinae</taxon>
        <taxon>Heracleum</taxon>
    </lineage>
</organism>
<feature type="transmembrane region" description="Helical" evidence="1">
    <location>
        <begin position="151"/>
        <end position="174"/>
    </location>
</feature>
<dbReference type="EMBL" id="JAUIZM010000003">
    <property type="protein sequence ID" value="KAK1394239.1"/>
    <property type="molecule type" value="Genomic_DNA"/>
</dbReference>
<evidence type="ECO:0000313" key="2">
    <source>
        <dbReference type="EMBL" id="KAK1394239.1"/>
    </source>
</evidence>
<dbReference type="PANTHER" id="PTHR33430:SF14">
    <property type="entry name" value="MATERNAL EFFECT EMBRYO ARREST 60"/>
    <property type="match status" value="1"/>
</dbReference>